<keyword evidence="5" id="KW-1278">Translocase</keyword>
<evidence type="ECO:0000256" key="5">
    <source>
        <dbReference type="ARBA" id="ARBA00022967"/>
    </source>
</evidence>
<keyword evidence="2" id="KW-0813">Transport</keyword>
<dbReference type="InterPro" id="IPR000194">
    <property type="entry name" value="ATPase_F1/V1/A1_a/bsu_nucl-bd"/>
</dbReference>
<dbReference type="HAMAP" id="MF_00309">
    <property type="entry name" value="ATP_synth_A_arch"/>
    <property type="match status" value="1"/>
</dbReference>
<gene>
    <name evidence="11" type="primary">atpA_16</name>
    <name evidence="11" type="ORF">SDC9_37084</name>
</gene>
<dbReference type="Gene3D" id="3.40.50.300">
    <property type="entry name" value="P-loop containing nucleotide triphosphate hydrolases"/>
    <property type="match status" value="1"/>
</dbReference>
<evidence type="ECO:0000313" key="11">
    <source>
        <dbReference type="EMBL" id="MPL91025.1"/>
    </source>
</evidence>
<feature type="domain" description="ATPase F1/V1/A1 complex alpha/beta subunit N-terminal" evidence="8">
    <location>
        <begin position="9"/>
        <end position="71"/>
    </location>
</feature>
<dbReference type="Gene3D" id="1.10.1140.10">
    <property type="entry name" value="Bovine Mitochondrial F1-atpase, Atp Synthase Beta Chain, Chain D, domain 3"/>
    <property type="match status" value="1"/>
</dbReference>
<keyword evidence="4" id="KW-0067">ATP-binding</keyword>
<organism evidence="11">
    <name type="scientific">bioreactor metagenome</name>
    <dbReference type="NCBI Taxonomy" id="1076179"/>
    <lineage>
        <taxon>unclassified sequences</taxon>
        <taxon>metagenomes</taxon>
        <taxon>ecological metagenomes</taxon>
    </lineage>
</organism>
<dbReference type="PANTHER" id="PTHR43607">
    <property type="entry name" value="V-TYPE PROTON ATPASE CATALYTIC SUBUNIT A"/>
    <property type="match status" value="1"/>
</dbReference>
<evidence type="ECO:0000259" key="8">
    <source>
        <dbReference type="Pfam" id="PF02874"/>
    </source>
</evidence>
<proteinExistence type="inferred from homology"/>
<evidence type="ECO:0000259" key="10">
    <source>
        <dbReference type="Pfam" id="PF22919"/>
    </source>
</evidence>
<evidence type="ECO:0000256" key="4">
    <source>
        <dbReference type="ARBA" id="ARBA00022840"/>
    </source>
</evidence>
<dbReference type="GO" id="GO:0046961">
    <property type="term" value="F:proton-transporting ATPase activity, rotational mechanism"/>
    <property type="evidence" value="ECO:0007669"/>
    <property type="project" value="InterPro"/>
</dbReference>
<evidence type="ECO:0000256" key="1">
    <source>
        <dbReference type="ARBA" id="ARBA00008936"/>
    </source>
</evidence>
<name>A0A644VIF8_9ZZZZ</name>
<feature type="domain" description="ATP synthase A/B type C-terminal" evidence="10">
    <location>
        <begin position="448"/>
        <end position="529"/>
    </location>
</feature>
<dbReference type="InterPro" id="IPR027417">
    <property type="entry name" value="P-loop_NTPase"/>
</dbReference>
<dbReference type="Pfam" id="PF00006">
    <property type="entry name" value="ATP-synt_ab"/>
    <property type="match status" value="1"/>
</dbReference>
<dbReference type="SUPFAM" id="SSF47917">
    <property type="entry name" value="C-terminal domain of alpha and beta subunits of F1 ATP synthase"/>
    <property type="match status" value="1"/>
</dbReference>
<comment type="similarity">
    <text evidence="1">Belongs to the ATPase alpha/beta chains family.</text>
</comment>
<dbReference type="PANTHER" id="PTHR43607:SF1">
    <property type="entry name" value="H(+)-TRANSPORTING TWO-SECTOR ATPASE"/>
    <property type="match status" value="1"/>
</dbReference>
<evidence type="ECO:0000259" key="7">
    <source>
        <dbReference type="Pfam" id="PF00006"/>
    </source>
</evidence>
<dbReference type="CDD" id="cd01426">
    <property type="entry name" value="ATP-synt_F1_V1_A1_AB_FliI_N"/>
    <property type="match status" value="1"/>
</dbReference>
<dbReference type="InterPro" id="IPR024034">
    <property type="entry name" value="ATPase_F1/V1_b/a_C"/>
</dbReference>
<dbReference type="InterPro" id="IPR004100">
    <property type="entry name" value="ATPase_F1/V1/A1_a/bsu_N"/>
</dbReference>
<dbReference type="FunFam" id="3.40.50.300:FF:000675">
    <property type="entry name" value="V-type ATP synthase alpha chain"/>
    <property type="match status" value="1"/>
</dbReference>
<dbReference type="Pfam" id="PF16886">
    <property type="entry name" value="ATP-synt_ab_Xtn"/>
    <property type="match status" value="1"/>
</dbReference>
<dbReference type="InterPro" id="IPR055190">
    <property type="entry name" value="ATP-synt_VA_C"/>
</dbReference>
<dbReference type="InterPro" id="IPR022878">
    <property type="entry name" value="V-ATPase_asu"/>
</dbReference>
<dbReference type="PROSITE" id="PS00152">
    <property type="entry name" value="ATPASE_ALPHA_BETA"/>
    <property type="match status" value="1"/>
</dbReference>
<evidence type="ECO:0000256" key="2">
    <source>
        <dbReference type="ARBA" id="ARBA00022448"/>
    </source>
</evidence>
<sequence>MSTKGIVKGIISNLVTVEVDGPVAQNEIAYIALGKTKLMAEVLKVNGNRAFVQVFESTRGLQVGNEVEFAGHMLEVTLGPGLLSRNYDGLQNDLDKLTGVFLQRGEYNFPLDKEAKWKFMPLASPGDVVEAGSWLGEVDENFQPHKIMVPFVFEGSYTVKSVVPAGEYTIMDNIAVITDADGKDIEINMIQKWPVKKPITVHTEKPRPFKLLETGVRIIDTANPICEGGTGFIPGPFGTGKTVLQHAISKQAEADIVIIAACGERANEVVEIFVEFPELEDPHTGRKLMERTIIIANTSNMPVASREASVYTAMTISEYYRAMGLRVLMMADSTSRWAQALREMSNRMEELPGQDAFPMDLSAIIANFYSRAGYVYLKNGKTGSITFIGTVSPAGGNLKEPVTESTKKAARCFYALEQSRADRKRYPAVNPIDSYSKYIEYPEFEEYISGVISPEWTAQVNDMKTILQRGKEVQEQINILGDDGVPVDYHITFWKSEVIDFVILQQDAFDKIDSVCPLERQEYMLNLVMDICNSKFEFSGFMEVMDYFKRVINVCKQMNYSPYKSEQFAKYESELKTILAERIK</sequence>
<dbReference type="AlphaFoldDB" id="A0A644VIF8"/>
<keyword evidence="3" id="KW-0547">Nucleotide-binding</keyword>
<evidence type="ECO:0000256" key="3">
    <source>
        <dbReference type="ARBA" id="ARBA00022741"/>
    </source>
</evidence>
<dbReference type="Gene3D" id="2.30.30.650">
    <property type="match status" value="1"/>
</dbReference>
<dbReference type="GO" id="GO:0005524">
    <property type="term" value="F:ATP binding"/>
    <property type="evidence" value="ECO:0007669"/>
    <property type="project" value="UniProtKB-KW"/>
</dbReference>
<evidence type="ECO:0000259" key="9">
    <source>
        <dbReference type="Pfam" id="PF16886"/>
    </source>
</evidence>
<dbReference type="InterPro" id="IPR031686">
    <property type="entry name" value="ATP-synth_a_Xtn"/>
</dbReference>
<evidence type="ECO:0000256" key="6">
    <source>
        <dbReference type="ARBA" id="ARBA00023065"/>
    </source>
</evidence>
<dbReference type="GO" id="GO:0046034">
    <property type="term" value="P:ATP metabolic process"/>
    <property type="evidence" value="ECO:0007669"/>
    <property type="project" value="InterPro"/>
</dbReference>
<dbReference type="NCBIfam" id="NF003220">
    <property type="entry name" value="PRK04192.1"/>
    <property type="match status" value="1"/>
</dbReference>
<dbReference type="InterPro" id="IPR020003">
    <property type="entry name" value="ATPase_a/bsu_AS"/>
</dbReference>
<feature type="domain" description="ATPase F1/V1/A1 complex alpha/beta subunit nucleotide-binding" evidence="7">
    <location>
        <begin position="215"/>
        <end position="436"/>
    </location>
</feature>
<dbReference type="Gene3D" id="2.40.50.100">
    <property type="match status" value="1"/>
</dbReference>
<protein>
    <submittedName>
        <fullName evidence="11">V-type ATP synthase alpha chain</fullName>
    </submittedName>
</protein>
<dbReference type="Pfam" id="PF02874">
    <property type="entry name" value="ATP-synt_ab_N"/>
    <property type="match status" value="1"/>
</dbReference>
<dbReference type="Pfam" id="PF22919">
    <property type="entry name" value="ATP-synt_VA_C"/>
    <property type="match status" value="1"/>
</dbReference>
<comment type="caution">
    <text evidence="11">The sequence shown here is derived from an EMBL/GenBank/DDBJ whole genome shotgun (WGS) entry which is preliminary data.</text>
</comment>
<reference evidence="11" key="1">
    <citation type="submission" date="2019-08" db="EMBL/GenBank/DDBJ databases">
        <authorList>
            <person name="Kucharzyk K."/>
            <person name="Murdoch R.W."/>
            <person name="Higgins S."/>
            <person name="Loffler F."/>
        </authorList>
    </citation>
    <scope>NUCLEOTIDE SEQUENCE</scope>
</reference>
<feature type="domain" description="ATPsynthase alpha/beta subunit barrel-sandwich" evidence="9">
    <location>
        <begin position="110"/>
        <end position="196"/>
    </location>
</feature>
<dbReference type="CDD" id="cd01134">
    <property type="entry name" value="V_A-ATPase_A"/>
    <property type="match status" value="1"/>
</dbReference>
<accession>A0A644VIF8</accession>
<keyword evidence="6" id="KW-0406">Ion transport</keyword>
<dbReference type="EMBL" id="VSSQ01000318">
    <property type="protein sequence ID" value="MPL91025.1"/>
    <property type="molecule type" value="Genomic_DNA"/>
</dbReference>
<dbReference type="SUPFAM" id="SSF52540">
    <property type="entry name" value="P-loop containing nucleoside triphosphate hydrolases"/>
    <property type="match status" value="1"/>
</dbReference>